<gene>
    <name evidence="2" type="ORF">R4315_19150</name>
</gene>
<organism evidence="2 3">
    <name type="scientific">Rhodococcus oxybenzonivorans</name>
    <dbReference type="NCBI Taxonomy" id="1990687"/>
    <lineage>
        <taxon>Bacteria</taxon>
        <taxon>Bacillati</taxon>
        <taxon>Actinomycetota</taxon>
        <taxon>Actinomycetes</taxon>
        <taxon>Mycobacteriales</taxon>
        <taxon>Nocardiaceae</taxon>
        <taxon>Rhodococcus</taxon>
    </lineage>
</organism>
<dbReference type="Gene3D" id="3.40.50.300">
    <property type="entry name" value="P-loop containing nucleotide triphosphate hydrolases"/>
    <property type="match status" value="1"/>
</dbReference>
<dbReference type="InterPro" id="IPR000792">
    <property type="entry name" value="Tscrpt_reg_LuxR_C"/>
</dbReference>
<dbReference type="InterPro" id="IPR016032">
    <property type="entry name" value="Sig_transdc_resp-reg_C-effctor"/>
</dbReference>
<dbReference type="PANTHER" id="PTHR47691:SF3">
    <property type="entry name" value="HTH-TYPE TRANSCRIPTIONAL REGULATOR RV0890C-RELATED"/>
    <property type="match status" value="1"/>
</dbReference>
<sequence length="773" mass="84533">MQPAAKIKVGNLPHELTSFVGRRREIAEARGLLATSRLVTLTGIGGVGKTRLALRVALDSSRAFEDGVWLVELGELEEDALVVGAVVAALKLREQQSEAPEVVLQEFLEPRCVLLVLDNCEHLVDAVAGLTEFLLRSCPDLRILATSREPLGIPGEATVRVPPLTLPHSGHPASVKALAQYESVALFAERAAAAVPGFHLTEDNHVAVVQICQQLDGLPLAIELAAVRLRVMSVEQILQRLTDRYQLLTTGCRGAPARQQTLLWCIDWSHELCTPQERELWGRLAVFAGGFELDAVEKICSGSLRPAEVVDVVASLIDKSILIREEARGAVRYRLLETLREYGREKLQETSEFASLLRRHRNFYEQLAVQARSEWVSARQVSWIERLDAEQPNLRAALHFCLTSPKDAAAGLRMAAALYPFWRSRGLLREGRRWIDQLLAVRGAGSAEERIRALYVAVMLSELDSDVEASSAAIEEAHALAQGVADPISHALIAHAEGGRAMFGGHLDAARANYEAALAVFRTDDDLLHLIWGLLGLALATGSTDPDRSAQCQREILALTEARGESVYRSWSLWAAGMSAWQHRDFEGAEGLLKQGLQLAGMVDDRISAAGCLEVLGWIAVGRGDSHHAAELMGAAYALAHAVGNPNTVYPNQRIHHLDCAEQARRDIGDRAFEAAFHQGMNTCLEEAAAAVLGTKQRTNPNTDQTQTALTRREWQVAELVADGLTNKAIAATLVISQRTAQGHVEHILAKLGFTSRTQIAAWVVEHAQDRHV</sequence>
<evidence type="ECO:0000259" key="1">
    <source>
        <dbReference type="PROSITE" id="PS50043"/>
    </source>
</evidence>
<dbReference type="PRINTS" id="PR00038">
    <property type="entry name" value="HTHLUXR"/>
</dbReference>
<protein>
    <submittedName>
        <fullName evidence="2">LuxR C-terminal-related transcriptional regulator</fullName>
    </submittedName>
</protein>
<dbReference type="SUPFAM" id="SSF52540">
    <property type="entry name" value="P-loop containing nucleoside triphosphate hydrolases"/>
    <property type="match status" value="1"/>
</dbReference>
<dbReference type="GO" id="GO:0006355">
    <property type="term" value="P:regulation of DNA-templated transcription"/>
    <property type="evidence" value="ECO:0007669"/>
    <property type="project" value="InterPro"/>
</dbReference>
<accession>A0AAE5A7F5</accession>
<dbReference type="Gene3D" id="1.10.10.10">
    <property type="entry name" value="Winged helix-like DNA-binding domain superfamily/Winged helix DNA-binding domain"/>
    <property type="match status" value="1"/>
</dbReference>
<dbReference type="GO" id="GO:0003677">
    <property type="term" value="F:DNA binding"/>
    <property type="evidence" value="ECO:0007669"/>
    <property type="project" value="InterPro"/>
</dbReference>
<dbReference type="Proteomes" id="UP001185863">
    <property type="component" value="Unassembled WGS sequence"/>
</dbReference>
<dbReference type="RefSeq" id="WP_317744852.1">
    <property type="nucleotide sequence ID" value="NZ_JAWLUP010000054.1"/>
</dbReference>
<dbReference type="PROSITE" id="PS50043">
    <property type="entry name" value="HTH_LUXR_2"/>
    <property type="match status" value="1"/>
</dbReference>
<dbReference type="Pfam" id="PF25872">
    <property type="entry name" value="HTH_77"/>
    <property type="match status" value="1"/>
</dbReference>
<evidence type="ECO:0000313" key="3">
    <source>
        <dbReference type="Proteomes" id="UP001185863"/>
    </source>
</evidence>
<dbReference type="PANTHER" id="PTHR47691">
    <property type="entry name" value="REGULATOR-RELATED"/>
    <property type="match status" value="1"/>
</dbReference>
<dbReference type="InterPro" id="IPR027417">
    <property type="entry name" value="P-loop_NTPase"/>
</dbReference>
<dbReference type="SMART" id="SM00421">
    <property type="entry name" value="HTH_LUXR"/>
    <property type="match status" value="1"/>
</dbReference>
<dbReference type="InterPro" id="IPR036388">
    <property type="entry name" value="WH-like_DNA-bd_sf"/>
</dbReference>
<dbReference type="GO" id="GO:0043531">
    <property type="term" value="F:ADP binding"/>
    <property type="evidence" value="ECO:0007669"/>
    <property type="project" value="InterPro"/>
</dbReference>
<name>A0AAE5A7F5_9NOCA</name>
<feature type="domain" description="HTH luxR-type" evidence="1">
    <location>
        <begin position="703"/>
        <end position="768"/>
    </location>
</feature>
<dbReference type="InterPro" id="IPR058852">
    <property type="entry name" value="HTH_77"/>
</dbReference>
<dbReference type="EMBL" id="JAWLUP010000054">
    <property type="protein sequence ID" value="MDV7266647.1"/>
    <property type="molecule type" value="Genomic_DNA"/>
</dbReference>
<reference evidence="2" key="1">
    <citation type="submission" date="2023-10" db="EMBL/GenBank/DDBJ databases">
        <title>Development of a sustainable strategy for remediation of hydrocarbon-contaminated territories based on the waste exchange concept.</title>
        <authorList>
            <person name="Krivoruchko A."/>
        </authorList>
    </citation>
    <scope>NUCLEOTIDE SEQUENCE</scope>
    <source>
        <strain evidence="2">IEGM 68</strain>
    </source>
</reference>
<proteinExistence type="predicted"/>
<dbReference type="SUPFAM" id="SSF46894">
    <property type="entry name" value="C-terminal effector domain of the bipartite response regulators"/>
    <property type="match status" value="1"/>
</dbReference>
<dbReference type="SUPFAM" id="SSF48452">
    <property type="entry name" value="TPR-like"/>
    <property type="match status" value="1"/>
</dbReference>
<dbReference type="PRINTS" id="PR00364">
    <property type="entry name" value="DISEASERSIST"/>
</dbReference>
<evidence type="ECO:0000313" key="2">
    <source>
        <dbReference type="EMBL" id="MDV7266647.1"/>
    </source>
</evidence>
<dbReference type="Pfam" id="PF00196">
    <property type="entry name" value="GerE"/>
    <property type="match status" value="1"/>
</dbReference>
<dbReference type="AlphaFoldDB" id="A0AAE5A7F5"/>
<dbReference type="InterPro" id="IPR011990">
    <property type="entry name" value="TPR-like_helical_dom_sf"/>
</dbReference>
<dbReference type="Gene3D" id="1.25.40.10">
    <property type="entry name" value="Tetratricopeptide repeat domain"/>
    <property type="match status" value="1"/>
</dbReference>
<comment type="caution">
    <text evidence="2">The sequence shown here is derived from an EMBL/GenBank/DDBJ whole genome shotgun (WGS) entry which is preliminary data.</text>
</comment>
<dbReference type="CDD" id="cd06170">
    <property type="entry name" value="LuxR_C_like"/>
    <property type="match status" value="1"/>
</dbReference>